<dbReference type="PANTHER" id="PTHR36836">
    <property type="entry name" value="COLANIC ACID BIOSYNTHESIS PROTEIN WCAK"/>
    <property type="match status" value="1"/>
</dbReference>
<feature type="domain" description="Polysaccharide pyruvyl transferase" evidence="2">
    <location>
        <begin position="14"/>
        <end position="290"/>
    </location>
</feature>
<reference evidence="3 4" key="1">
    <citation type="submission" date="2023-03" db="EMBL/GenBank/DDBJ databases">
        <title>Novel Species.</title>
        <authorList>
            <person name="Ma S."/>
        </authorList>
    </citation>
    <scope>NUCLEOTIDE SEQUENCE [LARGE SCALE GENOMIC DNA]</scope>
    <source>
        <strain evidence="3 4">LIND6LT2</strain>
    </source>
</reference>
<dbReference type="PANTHER" id="PTHR36836:SF1">
    <property type="entry name" value="COLANIC ACID BIOSYNTHESIS PROTEIN WCAK"/>
    <property type="match status" value="1"/>
</dbReference>
<dbReference type="SUPFAM" id="SSF53756">
    <property type="entry name" value="UDP-Glycosyltransferase/glycogen phosphorylase"/>
    <property type="match status" value="1"/>
</dbReference>
<dbReference type="Proteomes" id="UP001486565">
    <property type="component" value="Chromosome"/>
</dbReference>
<accession>A0ABZ2Y021</accession>
<keyword evidence="1" id="KW-0175">Coiled coil</keyword>
<dbReference type="NCBIfam" id="TIGR03609">
    <property type="entry name" value="S_layer_CsaB"/>
    <property type="match status" value="1"/>
</dbReference>
<dbReference type="InterPro" id="IPR007345">
    <property type="entry name" value="Polysacch_pyruvyl_Trfase"/>
</dbReference>
<organism evidence="3 4">
    <name type="scientific">Defluviitalea saccharophila</name>
    <dbReference type="NCBI Taxonomy" id="879970"/>
    <lineage>
        <taxon>Bacteria</taxon>
        <taxon>Bacillati</taxon>
        <taxon>Bacillota</taxon>
        <taxon>Clostridia</taxon>
        <taxon>Lachnospirales</taxon>
        <taxon>Defluviitaleaceae</taxon>
        <taxon>Defluviitalea</taxon>
    </lineage>
</organism>
<name>A0ABZ2Y021_9FIRM</name>
<keyword evidence="4" id="KW-1185">Reference proteome</keyword>
<sequence>MGRIVLSGYYGFDNIGDEAVMYSIIKTLKEEIGDNTEITVLSNEPEKTASAYHVEAVNRWKYKQIIDAIKKSDVLISGGGSLLQDITGWKSVVYYLSIVVIAKLLRKKVVFYAQGIGPVNMKFNRFLIGWIANRVDYISVRDEHSKEELIKMGVKNKKIEVVADPVLTLKVSSKESPKESPKADQKRLGVYLRNWNVEDHFFDKIKEILNWFSQKGWEIVFIPMHDPEDVEISKKISHSLPGSIVYAGDRSPQSILEFTGTMDYVIGMRLHSLIMAAAAGVPHLGLSYDPKVKSFVETMKAGKVIDIHQLDEKEVINYLESAITNLDELKATVKSRRNQLLEQKNMAVEFIKDCIS</sequence>
<keyword evidence="3" id="KW-0808">Transferase</keyword>
<gene>
    <name evidence="3" type="primary">csaB</name>
    <name evidence="3" type="ORF">QBE51_07455</name>
</gene>
<dbReference type="EMBL" id="CP121687">
    <property type="protein sequence ID" value="WZL68667.1"/>
    <property type="molecule type" value="Genomic_DNA"/>
</dbReference>
<dbReference type="GO" id="GO:0016740">
    <property type="term" value="F:transferase activity"/>
    <property type="evidence" value="ECO:0007669"/>
    <property type="project" value="UniProtKB-KW"/>
</dbReference>
<dbReference type="Pfam" id="PF04230">
    <property type="entry name" value="PS_pyruv_trans"/>
    <property type="match status" value="1"/>
</dbReference>
<feature type="coiled-coil region" evidence="1">
    <location>
        <begin position="319"/>
        <end position="346"/>
    </location>
</feature>
<evidence type="ECO:0000313" key="4">
    <source>
        <dbReference type="Proteomes" id="UP001486565"/>
    </source>
</evidence>
<proteinExistence type="predicted"/>
<dbReference type="RefSeq" id="WP_341875674.1">
    <property type="nucleotide sequence ID" value="NZ_CP121687.1"/>
</dbReference>
<evidence type="ECO:0000256" key="1">
    <source>
        <dbReference type="SAM" id="Coils"/>
    </source>
</evidence>
<dbReference type="InterPro" id="IPR019896">
    <property type="entry name" value="Polysacch_pyruvyl_Trfase_CsaB"/>
</dbReference>
<evidence type="ECO:0000259" key="2">
    <source>
        <dbReference type="Pfam" id="PF04230"/>
    </source>
</evidence>
<dbReference type="Gene3D" id="3.40.50.2000">
    <property type="entry name" value="Glycogen Phosphorylase B"/>
    <property type="match status" value="1"/>
</dbReference>
<protein>
    <submittedName>
        <fullName evidence="3">Polysaccharide pyruvyl transferase CsaB</fullName>
    </submittedName>
</protein>
<evidence type="ECO:0000313" key="3">
    <source>
        <dbReference type="EMBL" id="WZL68667.1"/>
    </source>
</evidence>